<keyword evidence="2 5" id="KW-0812">Transmembrane</keyword>
<evidence type="ECO:0000313" key="6">
    <source>
        <dbReference type="EMBL" id="RDB18163.1"/>
    </source>
</evidence>
<dbReference type="EC" id="2.1.1.100" evidence="5"/>
<dbReference type="STRING" id="39966.A0A369JEM7"/>
<feature type="transmembrane region" description="Helical" evidence="5">
    <location>
        <begin position="92"/>
        <end position="111"/>
    </location>
</feature>
<evidence type="ECO:0000256" key="5">
    <source>
        <dbReference type="RuleBase" id="RU362022"/>
    </source>
</evidence>
<evidence type="ECO:0000256" key="2">
    <source>
        <dbReference type="ARBA" id="ARBA00022692"/>
    </source>
</evidence>
<comment type="similarity">
    <text evidence="5">Belongs to the class VI-like SAM-binding methyltransferase superfamily. Isoprenylcysteine carboxyl methyltransferase family.</text>
</comment>
<protein>
    <recommendedName>
        <fullName evidence="5">Protein-S-isoprenylcysteine O-methyltransferase</fullName>
        <ecNumber evidence="5">2.1.1.100</ecNumber>
    </recommendedName>
</protein>
<dbReference type="InterPro" id="IPR007269">
    <property type="entry name" value="ICMT_MeTrfase"/>
</dbReference>
<dbReference type="Pfam" id="PF04140">
    <property type="entry name" value="ICMT"/>
    <property type="match status" value="2"/>
</dbReference>
<keyword evidence="5" id="KW-0256">Endoplasmic reticulum</keyword>
<dbReference type="PANTHER" id="PTHR12714">
    <property type="entry name" value="PROTEIN-S ISOPRENYLCYSTEINE O-METHYLTRANSFERASE"/>
    <property type="match status" value="1"/>
</dbReference>
<sequence length="503" mass="54943">MSLLKIPFIVAATAAVHIALTPPTTTPPKDEQPAVLTRGNRYVNFMVPKFGYLKAVFWVESFTEIVIILARWSSKSSPMVDALLTRTAEADLHLAPLSVAGTVLAVGGGLLRLQCYRTLKKYFTFEVAIRKDHQLVTWGPYGIVRHPSYLGFLACYIGMVCYYGAQGGLLRESGAMGTLSGKLVVGFFTVLYGTAVVALLRRMPEEDRLLKGTFGVAWDEWAKKVPYRLIPAASLTGGMDKLPNKDVTWKDGRLYILPPLAACSSMMLPIITKIPCILVVSTCIHVTFTAPSKSSSSERAPETGVEKIIAVGRLLIKPIKGVYWAMGVAETLAIIVSQVSSSPTGQRIVSGLVKSGSANDLGLSPLSVLGLVLVTSGSLLRWQCYRTMGAMFTFELSIRKDHKLVTTGPYSVVRHPSYAGLLAVYVGMFCWYGAPGAWLRESGVLQTVAGMVFFSVFTVLMLGVLVGLLRRTAKEDRELRKVFGKEWDSWALRVPYALVPGVY</sequence>
<keyword evidence="3 5" id="KW-1133">Transmembrane helix</keyword>
<keyword evidence="4 5" id="KW-0472">Membrane</keyword>
<dbReference type="EMBL" id="LUEZ02000106">
    <property type="protein sequence ID" value="RDB18163.1"/>
    <property type="molecule type" value="Genomic_DNA"/>
</dbReference>
<dbReference type="GO" id="GO:0032259">
    <property type="term" value="P:methylation"/>
    <property type="evidence" value="ECO:0007669"/>
    <property type="project" value="UniProtKB-KW"/>
</dbReference>
<keyword evidence="5" id="KW-0489">Methyltransferase</keyword>
<dbReference type="OrthoDB" id="422086at2759"/>
<feature type="transmembrane region" description="Helical" evidence="5">
    <location>
        <begin position="177"/>
        <end position="200"/>
    </location>
</feature>
<comment type="subcellular location">
    <subcellularLocation>
        <location evidence="5">Endoplasmic reticulum membrane</location>
        <topology evidence="5">Multi-pass membrane protein</topology>
    </subcellularLocation>
    <subcellularLocation>
        <location evidence="1">Membrane</location>
        <topology evidence="1">Multi-pass membrane protein</topology>
    </subcellularLocation>
</comment>
<dbReference type="PANTHER" id="PTHR12714:SF9">
    <property type="entry name" value="PROTEIN-S-ISOPRENYLCYSTEINE O-METHYLTRANSFERASE"/>
    <property type="match status" value="1"/>
</dbReference>
<comment type="caution">
    <text evidence="6">The sequence shown here is derived from an EMBL/GenBank/DDBJ whole genome shotgun (WGS) entry which is preliminary data.</text>
</comment>
<gene>
    <name evidence="6" type="primary">ICMTB_4</name>
    <name evidence="6" type="ORF">Hypma_000563</name>
</gene>
<dbReference type="GO" id="GO:0004671">
    <property type="term" value="F:protein C-terminal S-isoprenylcysteine carboxyl O-methyltransferase activity"/>
    <property type="evidence" value="ECO:0007669"/>
    <property type="project" value="UniProtKB-EC"/>
</dbReference>
<keyword evidence="5" id="KW-0808">Transferase</keyword>
<feature type="transmembrane region" description="Helical" evidence="5">
    <location>
        <begin position="361"/>
        <end position="382"/>
    </location>
</feature>
<proteinExistence type="inferred from homology"/>
<feature type="transmembrane region" description="Helical" evidence="5">
    <location>
        <begin position="322"/>
        <end position="341"/>
    </location>
</feature>
<feature type="transmembrane region" description="Helical" evidence="5">
    <location>
        <begin position="148"/>
        <end position="165"/>
    </location>
</feature>
<dbReference type="Proteomes" id="UP000076154">
    <property type="component" value="Unassembled WGS sequence"/>
</dbReference>
<feature type="transmembrane region" description="Helical" evidence="5">
    <location>
        <begin position="444"/>
        <end position="469"/>
    </location>
</feature>
<comment type="catalytic activity">
    <reaction evidence="5">
        <text>[protein]-C-terminal S-[(2E,6E)-farnesyl]-L-cysteine + S-adenosyl-L-methionine = [protein]-C-terminal S-[(2E,6E)-farnesyl]-L-cysteine methyl ester + S-adenosyl-L-homocysteine</text>
        <dbReference type="Rhea" id="RHEA:21672"/>
        <dbReference type="Rhea" id="RHEA-COMP:12125"/>
        <dbReference type="Rhea" id="RHEA-COMP:12126"/>
        <dbReference type="ChEBI" id="CHEBI:57856"/>
        <dbReference type="ChEBI" id="CHEBI:59789"/>
        <dbReference type="ChEBI" id="CHEBI:90510"/>
        <dbReference type="ChEBI" id="CHEBI:90511"/>
        <dbReference type="EC" id="2.1.1.100"/>
    </reaction>
</comment>
<keyword evidence="7" id="KW-1185">Reference proteome</keyword>
<name>A0A369JEM7_HYPMA</name>
<evidence type="ECO:0000256" key="3">
    <source>
        <dbReference type="ARBA" id="ARBA00022989"/>
    </source>
</evidence>
<organism evidence="6 7">
    <name type="scientific">Hypsizygus marmoreus</name>
    <name type="common">White beech mushroom</name>
    <name type="synonym">Agaricus marmoreus</name>
    <dbReference type="NCBI Taxonomy" id="39966"/>
    <lineage>
        <taxon>Eukaryota</taxon>
        <taxon>Fungi</taxon>
        <taxon>Dikarya</taxon>
        <taxon>Basidiomycota</taxon>
        <taxon>Agaricomycotina</taxon>
        <taxon>Agaricomycetes</taxon>
        <taxon>Agaricomycetidae</taxon>
        <taxon>Agaricales</taxon>
        <taxon>Tricholomatineae</taxon>
        <taxon>Lyophyllaceae</taxon>
        <taxon>Hypsizygus</taxon>
    </lineage>
</organism>
<evidence type="ECO:0000313" key="7">
    <source>
        <dbReference type="Proteomes" id="UP000076154"/>
    </source>
</evidence>
<dbReference type="Gene3D" id="1.20.120.1630">
    <property type="match status" value="2"/>
</dbReference>
<feature type="transmembrane region" description="Helical" evidence="5">
    <location>
        <begin position="51"/>
        <end position="72"/>
    </location>
</feature>
<evidence type="ECO:0000256" key="1">
    <source>
        <dbReference type="ARBA" id="ARBA00004141"/>
    </source>
</evidence>
<dbReference type="GO" id="GO:0005789">
    <property type="term" value="C:endoplasmic reticulum membrane"/>
    <property type="evidence" value="ECO:0007669"/>
    <property type="project" value="UniProtKB-SubCell"/>
</dbReference>
<dbReference type="InParanoid" id="A0A369JEM7"/>
<evidence type="ECO:0000256" key="4">
    <source>
        <dbReference type="ARBA" id="ARBA00023136"/>
    </source>
</evidence>
<accession>A0A369JEM7</accession>
<reference evidence="6" key="1">
    <citation type="submission" date="2018-04" db="EMBL/GenBank/DDBJ databases">
        <title>Whole genome sequencing of Hypsizygus marmoreus.</title>
        <authorList>
            <person name="Choi I.-G."/>
            <person name="Min B."/>
            <person name="Kim J.-G."/>
            <person name="Kim S."/>
            <person name="Oh Y.-L."/>
            <person name="Kong W.-S."/>
            <person name="Park H."/>
            <person name="Jeong J."/>
            <person name="Song E.-S."/>
        </authorList>
    </citation>
    <scope>NUCLEOTIDE SEQUENCE [LARGE SCALE GENOMIC DNA]</scope>
    <source>
        <strain evidence="6">51987-8</strain>
    </source>
</reference>
<feature type="transmembrane region" description="Helical" evidence="5">
    <location>
        <begin position="418"/>
        <end position="438"/>
    </location>
</feature>
<dbReference type="AlphaFoldDB" id="A0A369JEM7"/>
<keyword evidence="5" id="KW-0949">S-adenosyl-L-methionine</keyword>